<keyword evidence="1" id="KW-0472">Membrane</keyword>
<keyword evidence="1" id="KW-1133">Transmembrane helix</keyword>
<gene>
    <name evidence="3" type="ORF">FF098_002945</name>
    <name evidence="2" type="ORF">GCM10011355_05960</name>
</gene>
<feature type="transmembrane region" description="Helical" evidence="1">
    <location>
        <begin position="194"/>
        <end position="223"/>
    </location>
</feature>
<feature type="transmembrane region" description="Helical" evidence="1">
    <location>
        <begin position="114"/>
        <end position="133"/>
    </location>
</feature>
<keyword evidence="5" id="KW-1185">Reference proteome</keyword>
<dbReference type="RefSeq" id="WP_155137134.1">
    <property type="nucleotide sequence ID" value="NZ_BMGZ01000001.1"/>
</dbReference>
<sequence length="292" mass="31784">MLRTVLFSGLRLLGFVLLQSIAVMVLGGILMAEVAGDLPTTGAAVDPGGPLGGMLLMTVSQGIALMLLFRHLSLGRWQAFSLAAAIAIMVGTVLTQIDSFVYFDWFRSELGWRIVAVTALSGLSGALWACLLFPRMGEGESQLASLKGMLLPVLLVAVIHIAVYYTVGYVVVWVNDDARAYYDGGELLPFFTHIADVAATSGWVIAVQLVRGLFWAAVAMLVYRHGRGLRLQLSLTIFALYFSYHAMPLVVPNGFMPDVVRVLHFIELAITAVLMAALAHFLLRQKSRRENG</sequence>
<feature type="transmembrane region" description="Helical" evidence="1">
    <location>
        <begin position="81"/>
        <end position="102"/>
    </location>
</feature>
<dbReference type="Proteomes" id="UP000621856">
    <property type="component" value="Unassembled WGS sequence"/>
</dbReference>
<dbReference type="EMBL" id="VCJR02000001">
    <property type="protein sequence ID" value="NHK26863.1"/>
    <property type="molecule type" value="Genomic_DNA"/>
</dbReference>
<evidence type="ECO:0000313" key="3">
    <source>
        <dbReference type="EMBL" id="NHK26863.1"/>
    </source>
</evidence>
<reference evidence="2" key="3">
    <citation type="submission" date="2020-09" db="EMBL/GenBank/DDBJ databases">
        <authorList>
            <person name="Sun Q."/>
            <person name="Zhou Y."/>
        </authorList>
    </citation>
    <scope>NUCLEOTIDE SEQUENCE</scope>
    <source>
        <strain evidence="2">CGMCC 1.14984</strain>
    </source>
</reference>
<evidence type="ECO:0000256" key="1">
    <source>
        <dbReference type="SAM" id="Phobius"/>
    </source>
</evidence>
<protein>
    <submittedName>
        <fullName evidence="2">Uncharacterized protein</fullName>
    </submittedName>
</protein>
<evidence type="ECO:0000313" key="5">
    <source>
        <dbReference type="Proteomes" id="UP000818603"/>
    </source>
</evidence>
<keyword evidence="1" id="KW-0812">Transmembrane</keyword>
<organism evidence="2 4">
    <name type="scientific">Aquisalinus luteolus</name>
    <dbReference type="NCBI Taxonomy" id="1566827"/>
    <lineage>
        <taxon>Bacteria</taxon>
        <taxon>Pseudomonadati</taxon>
        <taxon>Pseudomonadota</taxon>
        <taxon>Alphaproteobacteria</taxon>
        <taxon>Parvularculales</taxon>
        <taxon>Parvularculaceae</taxon>
        <taxon>Aquisalinus</taxon>
    </lineage>
</organism>
<accession>A0A8J3A2D2</accession>
<feature type="transmembrane region" description="Helical" evidence="1">
    <location>
        <begin position="235"/>
        <end position="256"/>
    </location>
</feature>
<feature type="transmembrane region" description="Helical" evidence="1">
    <location>
        <begin position="12"/>
        <end position="31"/>
    </location>
</feature>
<dbReference type="EMBL" id="BMGZ01000001">
    <property type="protein sequence ID" value="GGH93643.1"/>
    <property type="molecule type" value="Genomic_DNA"/>
</dbReference>
<proteinExistence type="predicted"/>
<feature type="transmembrane region" description="Helical" evidence="1">
    <location>
        <begin position="153"/>
        <end position="174"/>
    </location>
</feature>
<dbReference type="AlphaFoldDB" id="A0A8J3A2D2"/>
<evidence type="ECO:0000313" key="4">
    <source>
        <dbReference type="Proteomes" id="UP000621856"/>
    </source>
</evidence>
<feature type="transmembrane region" description="Helical" evidence="1">
    <location>
        <begin position="51"/>
        <end position="69"/>
    </location>
</feature>
<reference evidence="3 5" key="2">
    <citation type="submission" date="2020-02" db="EMBL/GenBank/DDBJ databases">
        <title>Genome sequence of Parvularcula flava strain NH6-79.</title>
        <authorList>
            <person name="Abdul Karim M.H."/>
            <person name="Lam M.Q."/>
            <person name="Chen S.J."/>
            <person name="Yahya A."/>
            <person name="Shahir S."/>
            <person name="Shamsir M.S."/>
            <person name="Chong C.S."/>
        </authorList>
    </citation>
    <scope>NUCLEOTIDE SEQUENCE [LARGE SCALE GENOMIC DNA]</scope>
    <source>
        <strain evidence="3 5">NH6-79</strain>
    </source>
</reference>
<comment type="caution">
    <text evidence="2">The sequence shown here is derived from an EMBL/GenBank/DDBJ whole genome shotgun (WGS) entry which is preliminary data.</text>
</comment>
<reference evidence="2" key="1">
    <citation type="journal article" date="2014" name="Int. J. Syst. Evol. Microbiol.">
        <title>Complete genome sequence of Corynebacterium casei LMG S-19264T (=DSM 44701T), isolated from a smear-ripened cheese.</title>
        <authorList>
            <consortium name="US DOE Joint Genome Institute (JGI-PGF)"/>
            <person name="Walter F."/>
            <person name="Albersmeier A."/>
            <person name="Kalinowski J."/>
            <person name="Ruckert C."/>
        </authorList>
    </citation>
    <scope>NUCLEOTIDE SEQUENCE</scope>
    <source>
        <strain evidence="2">CGMCC 1.14984</strain>
    </source>
</reference>
<name>A0A8J3A2D2_9PROT</name>
<dbReference type="Proteomes" id="UP000818603">
    <property type="component" value="Unassembled WGS sequence"/>
</dbReference>
<feature type="transmembrane region" description="Helical" evidence="1">
    <location>
        <begin position="262"/>
        <end position="283"/>
    </location>
</feature>
<evidence type="ECO:0000313" key="2">
    <source>
        <dbReference type="EMBL" id="GGH93643.1"/>
    </source>
</evidence>